<name>A0A7J7LVU8_9MAGN</name>
<comment type="similarity">
    <text evidence="2">Belongs to the 'GDSL' lipolytic enzyme family.</text>
</comment>
<evidence type="ECO:0000313" key="9">
    <source>
        <dbReference type="Proteomes" id="UP000541444"/>
    </source>
</evidence>
<protein>
    <submittedName>
        <fullName evidence="8">Uncharacterized protein</fullName>
    </submittedName>
</protein>
<dbReference type="Pfam" id="PF00657">
    <property type="entry name" value="Lipase_GDSL"/>
    <property type="match status" value="1"/>
</dbReference>
<keyword evidence="6" id="KW-0442">Lipid degradation</keyword>
<evidence type="ECO:0000256" key="7">
    <source>
        <dbReference type="ARBA" id="ARBA00023098"/>
    </source>
</evidence>
<evidence type="ECO:0000256" key="1">
    <source>
        <dbReference type="ARBA" id="ARBA00004613"/>
    </source>
</evidence>
<organism evidence="8 9">
    <name type="scientific">Kingdonia uniflora</name>
    <dbReference type="NCBI Taxonomy" id="39325"/>
    <lineage>
        <taxon>Eukaryota</taxon>
        <taxon>Viridiplantae</taxon>
        <taxon>Streptophyta</taxon>
        <taxon>Embryophyta</taxon>
        <taxon>Tracheophyta</taxon>
        <taxon>Spermatophyta</taxon>
        <taxon>Magnoliopsida</taxon>
        <taxon>Ranunculales</taxon>
        <taxon>Circaeasteraceae</taxon>
        <taxon>Kingdonia</taxon>
    </lineage>
</organism>
<dbReference type="PANTHER" id="PTHR45650:SF4">
    <property type="entry name" value="GDSL-LIKE LIPASE_ACYLHYDROLASE FAMILY PROTEIN, EXPRESSED"/>
    <property type="match status" value="1"/>
</dbReference>
<evidence type="ECO:0000256" key="5">
    <source>
        <dbReference type="ARBA" id="ARBA00022801"/>
    </source>
</evidence>
<keyword evidence="5" id="KW-0378">Hydrolase</keyword>
<sequence length="523" mass="56627">MATTKTGIRFSLLLVSLVLLALGLGIFLVVNGIAKAGLSEEMGSGEFWDLKINNHGHFVLKLDMGSFGQTGIKCSKRGCVVKNWDILGHKACGESSNNSCNSSWIILCNGGSSQINNQNKNSFNAGDAVKNGTSIVVHVSPLIIPSNGRNSLDGNSAGSAQIYNTTSKSLNISGCGSNLCSTNKIPPFFIFGDPLLDSGNNNYLVSVAKADMVPNGIDFIPNGGHPTGRFSNGKTVTDLIADEMGAKSYPPPYLSPGSKKVAATLGVNYASGGGGILNATGSIFIGRLNMDAQLDSFAKTRQYLISRFGVNKALELLKNSWFPISMGSNDFLGNYLIPVVGSRILISQEKFINFVITKYRRQLTRLHSLGARKISVSNIGPIGCIPFQREVNPRAGSKCVLRSNQIVEAFNKQLKYLIIELNTELPGAKFVHMNNYHIVSDLLQNYADYGFEVIDSSCCKTYGRFGGVAPCGLQSTYCPNRSKYFFWDPFHPSEAVSSLIAKRLLDGNSEEIFPLNLRQVIQL</sequence>
<dbReference type="Gene3D" id="3.40.50.1110">
    <property type="entry name" value="SGNH hydrolase"/>
    <property type="match status" value="1"/>
</dbReference>
<dbReference type="InterPro" id="IPR051238">
    <property type="entry name" value="GDSL_esterase/lipase"/>
</dbReference>
<evidence type="ECO:0000256" key="2">
    <source>
        <dbReference type="ARBA" id="ARBA00008668"/>
    </source>
</evidence>
<dbReference type="AlphaFoldDB" id="A0A7J7LVU8"/>
<dbReference type="EMBL" id="JACGCM010001956">
    <property type="protein sequence ID" value="KAF6146773.1"/>
    <property type="molecule type" value="Genomic_DNA"/>
</dbReference>
<dbReference type="InterPro" id="IPR035669">
    <property type="entry name" value="SGNH_plant_lipase-like"/>
</dbReference>
<comment type="subcellular location">
    <subcellularLocation>
        <location evidence="1">Secreted</location>
    </subcellularLocation>
</comment>
<keyword evidence="3" id="KW-0964">Secreted</keyword>
<accession>A0A7J7LVU8</accession>
<dbReference type="GO" id="GO:0005576">
    <property type="term" value="C:extracellular region"/>
    <property type="evidence" value="ECO:0007669"/>
    <property type="project" value="UniProtKB-SubCell"/>
</dbReference>
<dbReference type="InterPro" id="IPR001087">
    <property type="entry name" value="GDSL"/>
</dbReference>
<dbReference type="OrthoDB" id="1600564at2759"/>
<dbReference type="InterPro" id="IPR036514">
    <property type="entry name" value="SGNH_hydro_sf"/>
</dbReference>
<keyword evidence="4" id="KW-0732">Signal</keyword>
<evidence type="ECO:0000256" key="3">
    <source>
        <dbReference type="ARBA" id="ARBA00022525"/>
    </source>
</evidence>
<comment type="caution">
    <text evidence="8">The sequence shown here is derived from an EMBL/GenBank/DDBJ whole genome shotgun (WGS) entry which is preliminary data.</text>
</comment>
<evidence type="ECO:0000256" key="6">
    <source>
        <dbReference type="ARBA" id="ARBA00022963"/>
    </source>
</evidence>
<proteinExistence type="inferred from homology"/>
<dbReference type="GO" id="GO:0016788">
    <property type="term" value="F:hydrolase activity, acting on ester bonds"/>
    <property type="evidence" value="ECO:0007669"/>
    <property type="project" value="InterPro"/>
</dbReference>
<evidence type="ECO:0000256" key="4">
    <source>
        <dbReference type="ARBA" id="ARBA00022729"/>
    </source>
</evidence>
<dbReference type="GO" id="GO:0016042">
    <property type="term" value="P:lipid catabolic process"/>
    <property type="evidence" value="ECO:0007669"/>
    <property type="project" value="UniProtKB-KW"/>
</dbReference>
<reference evidence="8 9" key="1">
    <citation type="journal article" date="2020" name="IScience">
        <title>Genome Sequencing of the Endangered Kingdonia uniflora (Circaeasteraceae, Ranunculales) Reveals Potential Mechanisms of Evolutionary Specialization.</title>
        <authorList>
            <person name="Sun Y."/>
            <person name="Deng T."/>
            <person name="Zhang A."/>
            <person name="Moore M.J."/>
            <person name="Landis J.B."/>
            <person name="Lin N."/>
            <person name="Zhang H."/>
            <person name="Zhang X."/>
            <person name="Huang J."/>
            <person name="Zhang X."/>
            <person name="Sun H."/>
            <person name="Wang H."/>
        </authorList>
    </citation>
    <scope>NUCLEOTIDE SEQUENCE [LARGE SCALE GENOMIC DNA]</scope>
    <source>
        <strain evidence="8">TB1705</strain>
        <tissue evidence="8">Leaf</tissue>
    </source>
</reference>
<dbReference type="Proteomes" id="UP000541444">
    <property type="component" value="Unassembled WGS sequence"/>
</dbReference>
<dbReference type="PANTHER" id="PTHR45650">
    <property type="entry name" value="GDSL-LIKE LIPASE/ACYLHYDROLASE-RELATED"/>
    <property type="match status" value="1"/>
</dbReference>
<keyword evidence="9" id="KW-1185">Reference proteome</keyword>
<keyword evidence="7" id="KW-0443">Lipid metabolism</keyword>
<evidence type="ECO:0000313" key="8">
    <source>
        <dbReference type="EMBL" id="KAF6146773.1"/>
    </source>
</evidence>
<dbReference type="CDD" id="cd01837">
    <property type="entry name" value="SGNH_plant_lipase_like"/>
    <property type="match status" value="1"/>
</dbReference>
<gene>
    <name evidence="8" type="ORF">GIB67_007487</name>
</gene>
<dbReference type="SUPFAM" id="SSF52266">
    <property type="entry name" value="SGNH hydrolase"/>
    <property type="match status" value="1"/>
</dbReference>